<accession>A0A3B3RZN3</accession>
<dbReference type="KEGG" id="pki:111843532"/>
<dbReference type="PANTHER" id="PTHR35441:SF2">
    <property type="entry name" value="CIRCADIAN-ASSOCIATED TRANSCRIPTIONAL REPRESSOR"/>
    <property type="match status" value="1"/>
</dbReference>
<dbReference type="Proteomes" id="UP000261540">
    <property type="component" value="Unplaced"/>
</dbReference>
<dbReference type="Ensembl" id="ENSPKIT00000004637.1">
    <property type="protein sequence ID" value="ENSPKIP00000023939.1"/>
    <property type="gene ID" value="ENSPKIG00000007383.1"/>
</dbReference>
<protein>
    <submittedName>
        <fullName evidence="2">Circadian-associated transcriptional repressor-like</fullName>
    </submittedName>
</protein>
<dbReference type="GO" id="GO:0045892">
    <property type="term" value="P:negative regulation of DNA-templated transcription"/>
    <property type="evidence" value="ECO:0007669"/>
    <property type="project" value="TreeGrafter"/>
</dbReference>
<name>A0A3B3RZN3_9TELE</name>
<evidence type="ECO:0000313" key="3">
    <source>
        <dbReference type="Proteomes" id="UP000261540"/>
    </source>
</evidence>
<feature type="region of interest" description="Disordered" evidence="1">
    <location>
        <begin position="1"/>
        <end position="126"/>
    </location>
</feature>
<dbReference type="GeneTree" id="ENSGT00940000164936"/>
<proteinExistence type="predicted"/>
<keyword evidence="3" id="KW-1185">Reference proteome</keyword>
<evidence type="ECO:0000256" key="1">
    <source>
        <dbReference type="SAM" id="MobiDB-lite"/>
    </source>
</evidence>
<dbReference type="Pfam" id="PF15673">
    <property type="entry name" value="Ciart"/>
    <property type="match status" value="1"/>
</dbReference>
<dbReference type="AlphaFoldDB" id="A0A3B3RZN3"/>
<dbReference type="RefSeq" id="XP_023666956.1">
    <property type="nucleotide sequence ID" value="XM_023811188.2"/>
</dbReference>
<dbReference type="RefSeq" id="XP_023666955.1">
    <property type="nucleotide sequence ID" value="XM_023811187.2"/>
</dbReference>
<organism evidence="2 3">
    <name type="scientific">Paramormyrops kingsleyae</name>
    <dbReference type="NCBI Taxonomy" id="1676925"/>
    <lineage>
        <taxon>Eukaryota</taxon>
        <taxon>Metazoa</taxon>
        <taxon>Chordata</taxon>
        <taxon>Craniata</taxon>
        <taxon>Vertebrata</taxon>
        <taxon>Euteleostomi</taxon>
        <taxon>Actinopterygii</taxon>
        <taxon>Neopterygii</taxon>
        <taxon>Teleostei</taxon>
        <taxon>Osteoglossocephala</taxon>
        <taxon>Osteoglossomorpha</taxon>
        <taxon>Osteoglossiformes</taxon>
        <taxon>Mormyridae</taxon>
        <taxon>Paramormyrops</taxon>
    </lineage>
</organism>
<dbReference type="GO" id="GO:0005634">
    <property type="term" value="C:nucleus"/>
    <property type="evidence" value="ECO:0007669"/>
    <property type="project" value="TreeGrafter"/>
</dbReference>
<feature type="region of interest" description="Disordered" evidence="1">
    <location>
        <begin position="276"/>
        <end position="321"/>
    </location>
</feature>
<dbReference type="GeneID" id="111843532"/>
<sequence>MSTSDSDCSIDWLASDEDEDEGAGRALLPLPESGGSCGAHSFNLRHASEGNCDAEGSPRCDSPSSHADSFQACDSLPLPHQGKHHSLSPKCPEKPSGIQPQLARKRPRTGDTLEPGGRQPPNGTERDELFADKCRDLQCFIRPLSSILNSLRCGRYRERLSSFQESTAIDRLQRIMGILQNPAMGERYINILLKVEELLKTWFPNIKPRSEVFDQPEHTCLRKKQKLVSTNTAVGTAEAHSACQSLSVPNTMASPYSATSLKWLHVSPICSPGLEPGLMGLHQRPPRRDDDATQDNAVSSSSDARTESAGGRPPQGKINAPCLERLLKSTESIIMSKGAGGSKSGSC</sequence>
<evidence type="ECO:0000313" key="2">
    <source>
        <dbReference type="Ensembl" id="ENSPKIP00000023939.1"/>
    </source>
</evidence>
<dbReference type="Ensembl" id="ENSPKIT00000004624.1">
    <property type="protein sequence ID" value="ENSPKIP00000023927.1"/>
    <property type="gene ID" value="ENSPKIG00000007383.1"/>
</dbReference>
<feature type="compositionally biased region" description="Polar residues" evidence="1">
    <location>
        <begin position="294"/>
        <end position="303"/>
    </location>
</feature>
<dbReference type="InterPro" id="IPR031373">
    <property type="entry name" value="Ciart"/>
</dbReference>
<dbReference type="GO" id="GO:0000978">
    <property type="term" value="F:RNA polymerase II cis-regulatory region sequence-specific DNA binding"/>
    <property type="evidence" value="ECO:0007669"/>
    <property type="project" value="TreeGrafter"/>
</dbReference>
<dbReference type="GO" id="GO:0032922">
    <property type="term" value="P:circadian regulation of gene expression"/>
    <property type="evidence" value="ECO:0007669"/>
    <property type="project" value="InterPro"/>
</dbReference>
<dbReference type="PANTHER" id="PTHR35441">
    <property type="entry name" value="CIRCADIAN-ASSOCIATED TRANSCRIPTIONAL REPRESSOR"/>
    <property type="match status" value="1"/>
</dbReference>
<reference evidence="2" key="1">
    <citation type="submission" date="2025-05" db="UniProtKB">
        <authorList>
            <consortium name="Ensembl"/>
        </authorList>
    </citation>
    <scope>IDENTIFICATION</scope>
</reference>
<dbReference type="OrthoDB" id="9949430at2759"/>
<dbReference type="CTD" id="571902"/>